<evidence type="ECO:0000256" key="8">
    <source>
        <dbReference type="ARBA" id="ARBA00035363"/>
    </source>
</evidence>
<dbReference type="Pfam" id="PF15433">
    <property type="entry name" value="MRP-S31"/>
    <property type="match status" value="1"/>
</dbReference>
<proteinExistence type="inferred from homology"/>
<keyword evidence="9" id="KW-1185">Reference proteome</keyword>
<comment type="subcellular location">
    <subcellularLocation>
        <location evidence="1">Mitochondrion</location>
    </subcellularLocation>
</comment>
<comment type="similarity">
    <text evidence="2">Belongs to the mitochondrion-specific ribosomal protein mS31 family.</text>
</comment>
<accession>A0A1I7YFT2</accession>
<evidence type="ECO:0000256" key="7">
    <source>
        <dbReference type="ARBA" id="ARBA00035133"/>
    </source>
</evidence>
<reference evidence="10" key="1">
    <citation type="submission" date="2016-11" db="UniProtKB">
        <authorList>
            <consortium name="WormBaseParasite"/>
        </authorList>
    </citation>
    <scope>IDENTIFICATION</scope>
</reference>
<evidence type="ECO:0000256" key="6">
    <source>
        <dbReference type="ARBA" id="ARBA00023274"/>
    </source>
</evidence>
<dbReference type="Proteomes" id="UP000095287">
    <property type="component" value="Unplaced"/>
</dbReference>
<evidence type="ECO:0000313" key="10">
    <source>
        <dbReference type="WBParaSite" id="L893_g15957.t1"/>
    </source>
</evidence>
<evidence type="ECO:0000256" key="5">
    <source>
        <dbReference type="ARBA" id="ARBA00023128"/>
    </source>
</evidence>
<evidence type="ECO:0000256" key="3">
    <source>
        <dbReference type="ARBA" id="ARBA00022946"/>
    </source>
</evidence>
<protein>
    <recommendedName>
        <fullName evidence="7">Small ribosomal subunit protein mS31</fullName>
    </recommendedName>
    <alternativeName>
        <fullName evidence="8">28S ribosomal protein S31, mitochondrial</fullName>
    </alternativeName>
</protein>
<dbReference type="PANTHER" id="PTHR13231">
    <property type="entry name" value="MITOCHONDRIAL RIBOSOMAL PROTEIN S31"/>
    <property type="match status" value="1"/>
</dbReference>
<dbReference type="GO" id="GO:0003735">
    <property type="term" value="F:structural constituent of ribosome"/>
    <property type="evidence" value="ECO:0007669"/>
    <property type="project" value="InterPro"/>
</dbReference>
<name>A0A1I7YFT2_9BILA</name>
<evidence type="ECO:0000256" key="1">
    <source>
        <dbReference type="ARBA" id="ARBA00004173"/>
    </source>
</evidence>
<evidence type="ECO:0000256" key="4">
    <source>
        <dbReference type="ARBA" id="ARBA00022980"/>
    </source>
</evidence>
<dbReference type="GO" id="GO:0005763">
    <property type="term" value="C:mitochondrial small ribosomal subunit"/>
    <property type="evidence" value="ECO:0007669"/>
    <property type="project" value="InterPro"/>
</dbReference>
<keyword evidence="3" id="KW-0809">Transit peptide</keyword>
<keyword evidence="5" id="KW-0496">Mitochondrion</keyword>
<dbReference type="PANTHER" id="PTHR13231:SF3">
    <property type="entry name" value="SMALL RIBOSOMAL SUBUNIT PROTEIN MS31"/>
    <property type="match status" value="1"/>
</dbReference>
<dbReference type="InterPro" id="IPR026299">
    <property type="entry name" value="MRP-S31"/>
</dbReference>
<organism evidence="9 10">
    <name type="scientific">Steinernema glaseri</name>
    <dbReference type="NCBI Taxonomy" id="37863"/>
    <lineage>
        <taxon>Eukaryota</taxon>
        <taxon>Metazoa</taxon>
        <taxon>Ecdysozoa</taxon>
        <taxon>Nematoda</taxon>
        <taxon>Chromadorea</taxon>
        <taxon>Rhabditida</taxon>
        <taxon>Tylenchina</taxon>
        <taxon>Panagrolaimomorpha</taxon>
        <taxon>Strongyloidoidea</taxon>
        <taxon>Steinernematidae</taxon>
        <taxon>Steinernema</taxon>
    </lineage>
</organism>
<evidence type="ECO:0000313" key="9">
    <source>
        <dbReference type="Proteomes" id="UP000095287"/>
    </source>
</evidence>
<keyword evidence="4" id="KW-0689">Ribosomal protein</keyword>
<evidence type="ECO:0000256" key="2">
    <source>
        <dbReference type="ARBA" id="ARBA00011057"/>
    </source>
</evidence>
<dbReference type="WBParaSite" id="L893_g15957.t1">
    <property type="protein sequence ID" value="L893_g15957.t1"/>
    <property type="gene ID" value="L893_g15957"/>
</dbReference>
<keyword evidence="6" id="KW-0687">Ribonucleoprotein</keyword>
<dbReference type="AlphaFoldDB" id="A0A1I7YFT2"/>
<sequence>MLSRFVANVAVRRLGIRAFCSAGDDGSKKPKEPSIKDILGEEMLSAVDSVAVSQNPKSPEGRKRMRDALKAKLVEAEKQTFEEATASQTAEMLSQQSVVDLLKSVSVQSTPRVALPSRIRVGKKETIALRREIVYQAIQKGYKASEAQRIAEDAVARAEERMIKRSVETHEKLKAEDAAKIAKEGQIAKEEQEFYDAAHSFFEKLMYDPQSERKTPTAARVEVKKSAPNVFVDDVRALGIFPENGEGLTESRLDFWKQWDAEWVKIYNQSMGPKNGIEEQIEWTKQGKLWPYPINNEYMLGEEEHVGFQDHIFLERFIAKSNLPKKGPIAHFMELVCVGLSKNPHMTARKKVEHLRWFVDYFNEQKVEQVHRLHEAEQQAALNA</sequence>